<dbReference type="SUPFAM" id="SSF56801">
    <property type="entry name" value="Acetyl-CoA synthetase-like"/>
    <property type="match status" value="1"/>
</dbReference>
<dbReference type="InterPro" id="IPR045851">
    <property type="entry name" value="AMP-bd_C_sf"/>
</dbReference>
<dbReference type="PANTHER" id="PTHR43845">
    <property type="entry name" value="BLR5969 PROTEIN"/>
    <property type="match status" value="1"/>
</dbReference>
<organism evidence="2 3">
    <name type="scientific">Paraglaciecola mesophila</name>
    <dbReference type="NCBI Taxonomy" id="197222"/>
    <lineage>
        <taxon>Bacteria</taxon>
        <taxon>Pseudomonadati</taxon>
        <taxon>Pseudomonadota</taxon>
        <taxon>Gammaproteobacteria</taxon>
        <taxon>Alteromonadales</taxon>
        <taxon>Alteromonadaceae</taxon>
        <taxon>Paraglaciecola</taxon>
    </lineage>
</organism>
<protein>
    <submittedName>
        <fullName evidence="2">Phenylacetate-coenzyme A ligase</fullName>
        <ecNumber evidence="2">6.2.1.30</ecNumber>
    </submittedName>
</protein>
<reference evidence="2 3" key="1">
    <citation type="submission" date="2019-12" db="EMBL/GenBank/DDBJ databases">
        <title>Genome sequencing and assembly of endphytes of Porphyra tenera.</title>
        <authorList>
            <person name="Park J.M."/>
            <person name="Shin R."/>
            <person name="Jo S.H."/>
        </authorList>
    </citation>
    <scope>NUCLEOTIDE SEQUENCE [LARGE SCALE GENOMIC DNA]</scope>
    <source>
        <strain evidence="2 3">GPM4</strain>
    </source>
</reference>
<gene>
    <name evidence="2" type="ORF">FX988_04125</name>
</gene>
<dbReference type="OrthoDB" id="580775at2"/>
<keyword evidence="3" id="KW-1185">Reference proteome</keyword>
<dbReference type="PANTHER" id="PTHR43845:SF1">
    <property type="entry name" value="BLR5969 PROTEIN"/>
    <property type="match status" value="1"/>
</dbReference>
<evidence type="ECO:0000313" key="3">
    <source>
        <dbReference type="Proteomes" id="UP000464524"/>
    </source>
</evidence>
<dbReference type="Gene3D" id="3.30.300.30">
    <property type="match status" value="1"/>
</dbReference>
<dbReference type="Pfam" id="PF14535">
    <property type="entry name" value="AMP-binding_C_2"/>
    <property type="match status" value="1"/>
</dbReference>
<sequence>MKNTVDNAVGIPANNTKKDTYPTYFESFDYAQMLKDYPLGDGVNETFKGMSRARLKALQNERFMVVVKRAWEIPFYQRIWGKAGVKPQDIQSIDDIQKLPLISKSDIMESVEQYPPIGDFHGLDGIPVEQRPPLVFHTTSGTTGTPQPLLFGPKSREVQSLLVARSYRFMGLKPAATIQSCYGHGMINGGHYIREAVTKYTNALFLSAGTGVETRSVQQVNLMKTFGVNVLVGFVDYIKRLADVAKEEGLVPGEDIKIDMIIGHLGMESRESIAKTWGNPELFDWYGVGDTGTIAAEGPDHNGMYVWEDAQYLELLDTDSNEPVTPGETGNMVVTCLYKDDVYPIIRFNTHDITQEIVGENSLNLPFKRIKGFMGRSDNMVKLRGINIYPQGIGPMLDERDEFLGEFICEAVRDETGRDEMIVRAEVSSPEAQRESLLGIYAAILKRKIGIEVNVALVGEGELTPLTQVDVRQKPIRLIDSRFK</sequence>
<accession>A0A857JP27</accession>
<dbReference type="EMBL" id="CP047656">
    <property type="protein sequence ID" value="QHJ13845.1"/>
    <property type="molecule type" value="Genomic_DNA"/>
</dbReference>
<dbReference type="AlphaFoldDB" id="A0A857JP27"/>
<dbReference type="RefSeq" id="WP_160181903.1">
    <property type="nucleotide sequence ID" value="NZ_CP047656.1"/>
</dbReference>
<feature type="domain" description="AMP-dependent ligase C-terminal" evidence="1">
    <location>
        <begin position="385"/>
        <end position="482"/>
    </location>
</feature>
<dbReference type="GO" id="GO:0047475">
    <property type="term" value="F:phenylacetate-CoA ligase activity"/>
    <property type="evidence" value="ECO:0007669"/>
    <property type="project" value="UniProtKB-EC"/>
</dbReference>
<name>A0A857JP27_9ALTE</name>
<dbReference type="Gene3D" id="3.40.50.12780">
    <property type="entry name" value="N-terminal domain of ligase-like"/>
    <property type="match status" value="1"/>
</dbReference>
<dbReference type="KEGG" id="pmes:FX988_04125"/>
<evidence type="ECO:0000313" key="2">
    <source>
        <dbReference type="EMBL" id="QHJ13845.1"/>
    </source>
</evidence>
<dbReference type="Proteomes" id="UP000464524">
    <property type="component" value="Chromosome"/>
</dbReference>
<dbReference type="EC" id="6.2.1.30" evidence="2"/>
<evidence type="ECO:0000259" key="1">
    <source>
        <dbReference type="Pfam" id="PF14535"/>
    </source>
</evidence>
<keyword evidence="2" id="KW-0436">Ligase</keyword>
<dbReference type="InterPro" id="IPR028154">
    <property type="entry name" value="AMP-dep_Lig_C"/>
</dbReference>
<proteinExistence type="predicted"/>
<dbReference type="InterPro" id="IPR042099">
    <property type="entry name" value="ANL_N_sf"/>
</dbReference>